<keyword evidence="3" id="KW-1185">Reference proteome</keyword>
<proteinExistence type="predicted"/>
<evidence type="ECO:0000256" key="1">
    <source>
        <dbReference type="SAM" id="MobiDB-lite"/>
    </source>
</evidence>
<reference evidence="3" key="1">
    <citation type="journal article" date="2019" name="Int. J. Syst. Evol. Microbiol.">
        <title>The Global Catalogue of Microorganisms (GCM) 10K type strain sequencing project: providing services to taxonomists for standard genome sequencing and annotation.</title>
        <authorList>
            <consortium name="The Broad Institute Genomics Platform"/>
            <consortium name="The Broad Institute Genome Sequencing Center for Infectious Disease"/>
            <person name="Wu L."/>
            <person name="Ma J."/>
        </authorList>
    </citation>
    <scope>NUCLEOTIDE SEQUENCE [LARGE SCALE GENOMIC DNA]</scope>
    <source>
        <strain evidence="3">JCM 18302</strain>
    </source>
</reference>
<organism evidence="2 3">
    <name type="scientific">Pseudonocardia adelaidensis</name>
    <dbReference type="NCBI Taxonomy" id="648754"/>
    <lineage>
        <taxon>Bacteria</taxon>
        <taxon>Bacillati</taxon>
        <taxon>Actinomycetota</taxon>
        <taxon>Actinomycetes</taxon>
        <taxon>Pseudonocardiales</taxon>
        <taxon>Pseudonocardiaceae</taxon>
        <taxon>Pseudonocardia</taxon>
    </lineage>
</organism>
<gene>
    <name evidence="2" type="ORF">GCM10023320_75540</name>
</gene>
<sequence length="85" mass="9043">MSHGQNARCSVEQACSPLRGDPLGERLTSQFREDLAHAAAFPPCALLHRQKDVVIEVHGGAHASDALHRSANPWLSSSLSPGPPP</sequence>
<dbReference type="EMBL" id="BAABJO010000044">
    <property type="protein sequence ID" value="GAA5139464.1"/>
    <property type="molecule type" value="Genomic_DNA"/>
</dbReference>
<protein>
    <submittedName>
        <fullName evidence="2">Uncharacterized protein</fullName>
    </submittedName>
</protein>
<evidence type="ECO:0000313" key="3">
    <source>
        <dbReference type="Proteomes" id="UP001500804"/>
    </source>
</evidence>
<feature type="region of interest" description="Disordered" evidence="1">
    <location>
        <begin position="1"/>
        <end position="23"/>
    </location>
</feature>
<accession>A0ABP9P2V9</accession>
<comment type="caution">
    <text evidence="2">The sequence shown here is derived from an EMBL/GenBank/DDBJ whole genome shotgun (WGS) entry which is preliminary data.</text>
</comment>
<dbReference type="Proteomes" id="UP001500804">
    <property type="component" value="Unassembled WGS sequence"/>
</dbReference>
<name>A0ABP9P2V9_9PSEU</name>
<evidence type="ECO:0000313" key="2">
    <source>
        <dbReference type="EMBL" id="GAA5139464.1"/>
    </source>
</evidence>